<organism evidence="7">
    <name type="scientific">mine drainage metagenome</name>
    <dbReference type="NCBI Taxonomy" id="410659"/>
    <lineage>
        <taxon>unclassified sequences</taxon>
        <taxon>metagenomes</taxon>
        <taxon>ecological metagenomes</taxon>
    </lineage>
</organism>
<comment type="similarity">
    <text evidence="2">Belongs to the DMRL synthase family.</text>
</comment>
<dbReference type="InterPro" id="IPR036467">
    <property type="entry name" value="LS/RS_sf"/>
</dbReference>
<comment type="catalytic activity">
    <reaction evidence="6">
        <text>(2S)-2-hydroxy-3-oxobutyl phosphate + 5-amino-6-(D-ribitylamino)uracil = 6,7-dimethyl-8-(1-D-ribityl)lumazine + phosphate + 2 H2O + H(+)</text>
        <dbReference type="Rhea" id="RHEA:26152"/>
        <dbReference type="ChEBI" id="CHEBI:15377"/>
        <dbReference type="ChEBI" id="CHEBI:15378"/>
        <dbReference type="ChEBI" id="CHEBI:15934"/>
        <dbReference type="ChEBI" id="CHEBI:43474"/>
        <dbReference type="ChEBI" id="CHEBI:58201"/>
        <dbReference type="ChEBI" id="CHEBI:58830"/>
        <dbReference type="EC" id="2.5.1.78"/>
    </reaction>
</comment>
<evidence type="ECO:0000256" key="3">
    <source>
        <dbReference type="ARBA" id="ARBA00012664"/>
    </source>
</evidence>
<proteinExistence type="inferred from homology"/>
<evidence type="ECO:0000256" key="4">
    <source>
        <dbReference type="ARBA" id="ARBA00022619"/>
    </source>
</evidence>
<evidence type="ECO:0000256" key="5">
    <source>
        <dbReference type="ARBA" id="ARBA00022679"/>
    </source>
</evidence>
<dbReference type="EC" id="2.5.1.78" evidence="3"/>
<evidence type="ECO:0000313" key="7">
    <source>
        <dbReference type="EMBL" id="EQD39111.1"/>
    </source>
</evidence>
<evidence type="ECO:0000256" key="2">
    <source>
        <dbReference type="ARBA" id="ARBA00007424"/>
    </source>
</evidence>
<dbReference type="NCBIfam" id="TIGR00114">
    <property type="entry name" value="lumazine-synth"/>
    <property type="match status" value="1"/>
</dbReference>
<dbReference type="EMBL" id="AUZY01010335">
    <property type="protein sequence ID" value="EQD39111.1"/>
    <property type="molecule type" value="Genomic_DNA"/>
</dbReference>
<reference evidence="7" key="1">
    <citation type="submission" date="2013-08" db="EMBL/GenBank/DDBJ databases">
        <authorList>
            <person name="Mendez C."/>
            <person name="Richter M."/>
            <person name="Ferrer M."/>
            <person name="Sanchez J."/>
        </authorList>
    </citation>
    <scope>NUCLEOTIDE SEQUENCE</scope>
</reference>
<dbReference type="FunFam" id="3.40.50.960:FF:000003">
    <property type="entry name" value="6,7-dimethyl-8-ribityllumazine synthase"/>
    <property type="match status" value="1"/>
</dbReference>
<sequence length="147" mass="16148">MAKERTDEDAAPVRLALVVSEFNYDVTMMMLERAREEAKFLGTPVTRELRVPGVYDMPLAVSTLFRREDVDAVVALGAVIEGETKHDEVVMGQAARKLLDLSVESGKPLGFGLTGPGESRLQAQDRIDRAAYAVQAAVKMARRLRTA</sequence>
<gene>
    <name evidence="7" type="ORF">B1B_15527</name>
</gene>
<dbReference type="GO" id="GO:0009231">
    <property type="term" value="P:riboflavin biosynthetic process"/>
    <property type="evidence" value="ECO:0007669"/>
    <property type="project" value="UniProtKB-UniPathway"/>
</dbReference>
<dbReference type="Pfam" id="PF00885">
    <property type="entry name" value="DMRL_synthase"/>
    <property type="match status" value="1"/>
</dbReference>
<reference evidence="7" key="2">
    <citation type="journal article" date="2014" name="ISME J.">
        <title>Microbial stratification in low pH oxic and suboxic macroscopic growths along an acid mine drainage.</title>
        <authorList>
            <person name="Mendez-Garcia C."/>
            <person name="Mesa V."/>
            <person name="Sprenger R.R."/>
            <person name="Richter M."/>
            <person name="Diez M.S."/>
            <person name="Solano J."/>
            <person name="Bargiela R."/>
            <person name="Golyshina O.V."/>
            <person name="Manteca A."/>
            <person name="Ramos J.L."/>
            <person name="Gallego J.R."/>
            <person name="Llorente I."/>
            <person name="Martins Dos Santos V.A."/>
            <person name="Jensen O.N."/>
            <person name="Pelaez A.I."/>
            <person name="Sanchez J."/>
            <person name="Ferrer M."/>
        </authorList>
    </citation>
    <scope>NUCLEOTIDE SEQUENCE</scope>
</reference>
<dbReference type="PANTHER" id="PTHR21058:SF0">
    <property type="entry name" value="6,7-DIMETHYL-8-RIBITYLLUMAZINE SYNTHASE"/>
    <property type="match status" value="1"/>
</dbReference>
<dbReference type="InterPro" id="IPR002180">
    <property type="entry name" value="LS/RS"/>
</dbReference>
<keyword evidence="5 7" id="KW-0808">Transferase</keyword>
<accession>T0YU55</accession>
<dbReference type="Gene3D" id="3.40.50.960">
    <property type="entry name" value="Lumazine/riboflavin synthase"/>
    <property type="match status" value="1"/>
</dbReference>
<dbReference type="CDD" id="cd09211">
    <property type="entry name" value="Lumazine_synthase_archaeal"/>
    <property type="match status" value="1"/>
</dbReference>
<dbReference type="InterPro" id="IPR034964">
    <property type="entry name" value="LS"/>
</dbReference>
<comment type="caution">
    <text evidence="7">The sequence shown here is derived from an EMBL/GenBank/DDBJ whole genome shotgun (WGS) entry which is preliminary data.</text>
</comment>
<evidence type="ECO:0000256" key="6">
    <source>
        <dbReference type="ARBA" id="ARBA00048785"/>
    </source>
</evidence>
<protein>
    <recommendedName>
        <fullName evidence="3">6,7-dimethyl-8-ribityllumazine synthase</fullName>
        <ecNumber evidence="3">2.5.1.78</ecNumber>
    </recommendedName>
</protein>
<dbReference type="UniPathway" id="UPA00275">
    <property type="reaction ID" value="UER00404"/>
</dbReference>
<keyword evidence="4" id="KW-0686">Riboflavin biosynthesis</keyword>
<dbReference type="PANTHER" id="PTHR21058">
    <property type="entry name" value="6,7-DIMETHYL-8-RIBITYLLUMAZINE SYNTHASE DMRL SYNTHASE LUMAZINE SYNTHASE"/>
    <property type="match status" value="1"/>
</dbReference>
<dbReference type="AlphaFoldDB" id="T0YU55"/>
<dbReference type="GO" id="GO:0009349">
    <property type="term" value="C:riboflavin synthase complex"/>
    <property type="evidence" value="ECO:0007669"/>
    <property type="project" value="InterPro"/>
</dbReference>
<comment type="pathway">
    <text evidence="1">Cofactor biosynthesis; riboflavin biosynthesis; riboflavin from 2-hydroxy-3-oxobutyl phosphate and 5-amino-6-(D-ribitylamino)uracil: step 1/2.</text>
</comment>
<evidence type="ECO:0000256" key="1">
    <source>
        <dbReference type="ARBA" id="ARBA00004917"/>
    </source>
</evidence>
<dbReference type="GO" id="GO:0000906">
    <property type="term" value="F:6,7-dimethyl-8-ribityllumazine synthase activity"/>
    <property type="evidence" value="ECO:0007669"/>
    <property type="project" value="UniProtKB-EC"/>
</dbReference>
<name>T0YU55_9ZZZZ</name>
<dbReference type="SUPFAM" id="SSF52121">
    <property type="entry name" value="Lumazine synthase"/>
    <property type="match status" value="1"/>
</dbReference>
<dbReference type="HAMAP" id="MF_00178">
    <property type="entry name" value="Lumazine_synth"/>
    <property type="match status" value="1"/>
</dbReference>